<keyword evidence="2" id="KW-0645">Protease</keyword>
<dbReference type="SMART" id="SM00944">
    <property type="entry name" value="Pro-kuma_activ"/>
    <property type="match status" value="1"/>
</dbReference>
<dbReference type="InterPro" id="IPR032109">
    <property type="entry name" value="Big_3_5"/>
</dbReference>
<dbReference type="InterPro" id="IPR023828">
    <property type="entry name" value="Peptidase_S8_Ser-AS"/>
</dbReference>
<accession>E8WV87</accession>
<evidence type="ECO:0000256" key="3">
    <source>
        <dbReference type="ARBA" id="ARBA00022723"/>
    </source>
</evidence>
<dbReference type="Gene3D" id="3.40.50.200">
    <property type="entry name" value="Peptidase S8/S53 domain"/>
    <property type="match status" value="1"/>
</dbReference>
<sequence>MSLFRSLFTGLGLGTALLGSAFAATNPHLTVQPQTRVVSKIDNADLARLPNTTPSIVSLAADNGRLPAATPFSHMLLVLKSSDEQELALRSLVDQQQDKSSPNYHQWMTPVTFGASFGVAASDLAKVTAWLQDQGFSIDAVSPGKRTIQFSGTSGQVETAFHTEMHRLTVNGVAHISNTVDLSVPTALSPVLAGIASLNDFRAKAHAVNPHPMVKGSDGQFYPIVPGTVATPDYTSTSSGSHYVAPADVATIYNAKPLLSGGTDGTGVTIGIIGQTTINLSNVETFRSMFRLPDNDPTIINVGPAPAIIADDIESDLDVEWAGAMATGAKVNFYTAAGGLVDGGVDTSALAAVDSNVADIISLSYGGCELSNGSAGTAYWNSLWEQAAAQGQTAFVSSGDSSATGCASSSAALANTATSGTYGVNALGSSAYNVAVGGSEFNEGTALGVTSYWGVGGTAPYGTAQSYIPETVWSEGVFDIVAPGTGIAGGGGGVSIFTGRPSWQVGPGITAADPAGPTFTATGAIPATQLHRLVPDLSLIAAGGHDGTIFCSEGVCKLDSSGNVASIGVVGGTSVATPVMAGVQALINQKNGGRQGNANYYYYKLAAAQTTANCASTLPPAATCNFNDIVTGDNFSPKTSVAKYNASTGTISGVLGTDYIGFTANTGYDEATGLGTPNITNLANNWKTVTFTATTTKLTLTPLTANHGTTQTAVITVAPTSATGTPTGDVSITAVGQAPGTGNGNVYTLSGGTVTAALTTLPGGTYSVTAHYAGDSVFGSSDSAPVTVTVAPEASQIFYQPYNLTTAGALNVATSFAYGTSIFIDTEVQGTSINGYTKNSVPNTGAPTGTILYNVSSGTTTLPSYTSSLDAYGITYLEAAQSFPNFLITANYPVLAPGAYTIKATYSGDQSFNTSNVSTAITVVKATVAPVVRAGTAEVLPAQTALLNVTIAASGGGVLPTGSVTLTDTVVSGTTTTSTTLGTVTLANGAAVLSTNALILPGAHSITAAYGGDANYAAASSAAVTVTVGGALSATTLAATVGGSAAATAPVLTSVVLTATPPATATGTVYFYDGSLVLGSATISTTTHLATLTIATLTAGTHSITATYAGNGTLAASTSLPMTFVTTQNKPTLSLTSQQANNAQSMASMNAVLTLVPAITSTAGANPAPSATVQFLDGTTVLGTAPLTYTLNYHFYTAASTFGPFKPGPHALTAVFPGDTNYAAATSGIQNISIGLTTITVTPSATNVGTGTPLTLTAKITPIVASSTAVGGSVTFFDGTTAIGTAPVTGGVATLTTATLSTVATHTITAVYSGDANFYTSTTSAGVNIVAVTPGFTISVNPASLTVKRGTPGTVTLTATSFGNYNGAIALSCQNLPLDTFCSFVNDSSGAPGIAFGGVNASQTVAITFSTLAPSNSGLLWLPAILLAGLLGLTRKRLSVRGRQFITLVVIACGMTAASGCGGGTITATPTGTSTVTIVANGAGAGSSPSLQPTATVALTVQ</sequence>
<evidence type="ECO:0000256" key="2">
    <source>
        <dbReference type="ARBA" id="ARBA00022670"/>
    </source>
</evidence>
<dbReference type="Gene3D" id="2.60.40.10">
    <property type="entry name" value="Immunoglobulins"/>
    <property type="match status" value="5"/>
</dbReference>
<keyword evidence="9" id="KW-0732">Signal</keyword>
<protein>
    <submittedName>
        <fullName evidence="11">Peptidase S53 propeptide</fullName>
    </submittedName>
</protein>
<dbReference type="eggNOG" id="COG4934">
    <property type="taxonomic scope" value="Bacteria"/>
</dbReference>
<dbReference type="Pfam" id="PF09286">
    <property type="entry name" value="Pro-kuma_activ"/>
    <property type="match status" value="1"/>
</dbReference>
<organism evidence="12">
    <name type="scientific">Granulicella tundricola (strain ATCC BAA-1859 / DSM 23138 / MP5ACTX9)</name>
    <dbReference type="NCBI Taxonomy" id="1198114"/>
    <lineage>
        <taxon>Bacteria</taxon>
        <taxon>Pseudomonadati</taxon>
        <taxon>Acidobacteriota</taxon>
        <taxon>Terriglobia</taxon>
        <taxon>Terriglobales</taxon>
        <taxon>Acidobacteriaceae</taxon>
        <taxon>Granulicella</taxon>
    </lineage>
</organism>
<comment type="cofactor">
    <cofactor evidence="1">
        <name>Ca(2+)</name>
        <dbReference type="ChEBI" id="CHEBI:29108"/>
    </cofactor>
</comment>
<proteinExistence type="predicted"/>
<feature type="chain" id="PRO_5003230338" evidence="9">
    <location>
        <begin position="24"/>
        <end position="1502"/>
    </location>
</feature>
<dbReference type="InterPro" id="IPR036852">
    <property type="entry name" value="Peptidase_S8/S53_dom_sf"/>
</dbReference>
<keyword evidence="4" id="KW-0378">Hydrolase</keyword>
<dbReference type="PROSITE" id="PS00138">
    <property type="entry name" value="SUBTILASE_SER"/>
    <property type="match status" value="1"/>
</dbReference>
<dbReference type="CDD" id="cd04056">
    <property type="entry name" value="Peptidases_S53"/>
    <property type="match status" value="1"/>
</dbReference>
<evidence type="ECO:0000256" key="5">
    <source>
        <dbReference type="ARBA" id="ARBA00022825"/>
    </source>
</evidence>
<keyword evidence="6" id="KW-0106">Calcium</keyword>
<dbReference type="RefSeq" id="WP_013578590.1">
    <property type="nucleotide sequence ID" value="NC_015064.1"/>
</dbReference>
<keyword evidence="5" id="KW-0720">Serine protease</keyword>
<keyword evidence="12" id="KW-1185">Reference proteome</keyword>
<dbReference type="Pfam" id="PF16640">
    <property type="entry name" value="Big_3_5"/>
    <property type="match status" value="5"/>
</dbReference>
<evidence type="ECO:0000256" key="1">
    <source>
        <dbReference type="ARBA" id="ARBA00001913"/>
    </source>
</evidence>
<dbReference type="Proteomes" id="UP000000343">
    <property type="component" value="Chromosome"/>
</dbReference>
<dbReference type="CDD" id="cd11377">
    <property type="entry name" value="Pro-peptidase_S53"/>
    <property type="match status" value="1"/>
</dbReference>
<evidence type="ECO:0000256" key="4">
    <source>
        <dbReference type="ARBA" id="ARBA00022801"/>
    </source>
</evidence>
<keyword evidence="8" id="KW-0812">Transmembrane</keyword>
<dbReference type="OrthoDB" id="127592at2"/>
<evidence type="ECO:0000256" key="6">
    <source>
        <dbReference type="ARBA" id="ARBA00022837"/>
    </source>
</evidence>
<evidence type="ECO:0000256" key="7">
    <source>
        <dbReference type="ARBA" id="ARBA00023145"/>
    </source>
</evidence>
<dbReference type="SUPFAM" id="SSF54897">
    <property type="entry name" value="Protease propeptides/inhibitors"/>
    <property type="match status" value="1"/>
</dbReference>
<dbReference type="KEGG" id="acm:AciX9_0188"/>
<dbReference type="EMBL" id="CP002480">
    <property type="protein sequence ID" value="ADW67262.1"/>
    <property type="molecule type" value="Genomic_DNA"/>
</dbReference>
<dbReference type="STRING" id="1198114.AciX9_0188"/>
<reference evidence="12" key="1">
    <citation type="submission" date="2011-01" db="EMBL/GenBank/DDBJ databases">
        <title>Complete sequence of chromosome of Acidobacterium sp. MP5ACTX9.</title>
        <authorList>
            <consortium name="US DOE Joint Genome Institute"/>
            <person name="Lucas S."/>
            <person name="Copeland A."/>
            <person name="Lapidus A."/>
            <person name="Cheng J.-F."/>
            <person name="Goodwin L."/>
            <person name="Pitluck S."/>
            <person name="Teshima H."/>
            <person name="Detter J.C."/>
            <person name="Han C."/>
            <person name="Tapia R."/>
            <person name="Land M."/>
            <person name="Hauser L."/>
            <person name="Kyrpides N."/>
            <person name="Ivanova N."/>
            <person name="Ovchinnikova G."/>
            <person name="Pagani I."/>
            <person name="Rawat S.R."/>
            <person name="Mannisto M."/>
            <person name="Haggblom M.M."/>
            <person name="Woyke T."/>
        </authorList>
    </citation>
    <scope>NUCLEOTIDE SEQUENCE [LARGE SCALE GENOMIC DNA]</scope>
    <source>
        <strain evidence="12">MP5ACTX9</strain>
    </source>
</reference>
<keyword evidence="7" id="KW-0865">Zymogen</keyword>
<evidence type="ECO:0000313" key="12">
    <source>
        <dbReference type="Proteomes" id="UP000000343"/>
    </source>
</evidence>
<dbReference type="GO" id="GO:0008240">
    <property type="term" value="F:tripeptidyl-peptidase activity"/>
    <property type="evidence" value="ECO:0007669"/>
    <property type="project" value="TreeGrafter"/>
</dbReference>
<dbReference type="PANTHER" id="PTHR14218">
    <property type="entry name" value="PROTEASE S8 TRIPEPTIDYL PEPTIDASE I CLN2"/>
    <property type="match status" value="1"/>
</dbReference>
<keyword evidence="8" id="KW-1133">Transmembrane helix</keyword>
<evidence type="ECO:0000256" key="8">
    <source>
        <dbReference type="SAM" id="Phobius"/>
    </source>
</evidence>
<dbReference type="InterPro" id="IPR030400">
    <property type="entry name" value="Sedolisin_dom"/>
</dbReference>
<dbReference type="InterPro" id="IPR050819">
    <property type="entry name" value="Tripeptidyl-peptidase_I"/>
</dbReference>
<keyword evidence="8" id="KW-0472">Membrane</keyword>
<dbReference type="PaxDb" id="1198114-AciX9_0188"/>
<dbReference type="HOGENOM" id="CLU_004005_0_0_0"/>
<dbReference type="SUPFAM" id="SSF52743">
    <property type="entry name" value="Subtilisin-like"/>
    <property type="match status" value="1"/>
</dbReference>
<dbReference type="PANTHER" id="PTHR14218:SF15">
    <property type="entry name" value="TRIPEPTIDYL-PEPTIDASE 1"/>
    <property type="match status" value="1"/>
</dbReference>
<evidence type="ECO:0000259" key="10">
    <source>
        <dbReference type="PROSITE" id="PS51695"/>
    </source>
</evidence>
<evidence type="ECO:0000256" key="9">
    <source>
        <dbReference type="SAM" id="SignalP"/>
    </source>
</evidence>
<dbReference type="InterPro" id="IPR013783">
    <property type="entry name" value="Ig-like_fold"/>
</dbReference>
<feature type="signal peptide" evidence="9">
    <location>
        <begin position="1"/>
        <end position="23"/>
    </location>
</feature>
<dbReference type="GO" id="GO:0006508">
    <property type="term" value="P:proteolysis"/>
    <property type="evidence" value="ECO:0007669"/>
    <property type="project" value="UniProtKB-KW"/>
</dbReference>
<evidence type="ECO:0000313" key="11">
    <source>
        <dbReference type="EMBL" id="ADW67262.1"/>
    </source>
</evidence>
<dbReference type="GO" id="GO:0046872">
    <property type="term" value="F:metal ion binding"/>
    <property type="evidence" value="ECO:0007669"/>
    <property type="project" value="UniProtKB-KW"/>
</dbReference>
<gene>
    <name evidence="11" type="ordered locus">AciX9_0188</name>
</gene>
<feature type="transmembrane region" description="Helical" evidence="8">
    <location>
        <begin position="1445"/>
        <end position="1466"/>
    </location>
</feature>
<feature type="domain" description="Peptidase S53" evidence="10">
    <location>
        <begin position="243"/>
        <end position="689"/>
    </location>
</feature>
<dbReference type="InterPro" id="IPR015366">
    <property type="entry name" value="S53_propep"/>
</dbReference>
<keyword evidence="3" id="KW-0479">Metal-binding</keyword>
<dbReference type="GO" id="GO:0004252">
    <property type="term" value="F:serine-type endopeptidase activity"/>
    <property type="evidence" value="ECO:0007669"/>
    <property type="project" value="InterPro"/>
</dbReference>
<dbReference type="PROSITE" id="PS51695">
    <property type="entry name" value="SEDOLISIN"/>
    <property type="match status" value="1"/>
</dbReference>
<feature type="transmembrane region" description="Helical" evidence="8">
    <location>
        <begin position="1412"/>
        <end position="1433"/>
    </location>
</feature>
<name>E8WV87_GRATM</name>